<dbReference type="PROSITE" id="PS50106">
    <property type="entry name" value="PDZ"/>
    <property type="match status" value="1"/>
</dbReference>
<dbReference type="InterPro" id="IPR031468">
    <property type="entry name" value="SMP_LBD"/>
</dbReference>
<evidence type="ECO:0000256" key="3">
    <source>
        <dbReference type="ARBA" id="ARBA00022723"/>
    </source>
</evidence>
<dbReference type="CDD" id="cd20825">
    <property type="entry name" value="C1_PDZD8"/>
    <property type="match status" value="1"/>
</dbReference>
<dbReference type="GO" id="GO:0016020">
    <property type="term" value="C:membrane"/>
    <property type="evidence" value="ECO:0007669"/>
    <property type="project" value="UniProtKB-SubCell"/>
</dbReference>
<dbReference type="GO" id="GO:0046872">
    <property type="term" value="F:metal ion binding"/>
    <property type="evidence" value="ECO:0007669"/>
    <property type="project" value="UniProtKB-KW"/>
</dbReference>
<keyword evidence="10" id="KW-0812">Transmembrane</keyword>
<evidence type="ECO:0000259" key="11">
    <source>
        <dbReference type="PROSITE" id="PS50081"/>
    </source>
</evidence>
<dbReference type="InterPro" id="IPR046349">
    <property type="entry name" value="C1-like_sf"/>
</dbReference>
<evidence type="ECO:0000256" key="5">
    <source>
        <dbReference type="ARBA" id="ARBA00023055"/>
    </source>
</evidence>
<dbReference type="GO" id="GO:0044233">
    <property type="term" value="C:mitochondria-associated endoplasmic reticulum membrane contact site"/>
    <property type="evidence" value="ECO:0000318"/>
    <property type="project" value="GO_Central"/>
</dbReference>
<dbReference type="Gene3D" id="2.30.42.10">
    <property type="match status" value="1"/>
</dbReference>
<evidence type="ECO:0000256" key="8">
    <source>
        <dbReference type="SAM" id="Coils"/>
    </source>
</evidence>
<dbReference type="Gene3D" id="3.30.60.20">
    <property type="match status" value="1"/>
</dbReference>
<gene>
    <name evidence="14" type="primary">AUGUSTUS-3.0.2_04970</name>
    <name evidence="14" type="ORF">TcasGA2_TC004970</name>
</gene>
<feature type="compositionally biased region" description="Low complexity" evidence="9">
    <location>
        <begin position="485"/>
        <end position="495"/>
    </location>
</feature>
<evidence type="ECO:0000256" key="2">
    <source>
        <dbReference type="ARBA" id="ARBA00022448"/>
    </source>
</evidence>
<evidence type="ECO:0000259" key="13">
    <source>
        <dbReference type="PROSITE" id="PS51847"/>
    </source>
</evidence>
<dbReference type="KEGG" id="tca:659362"/>
<dbReference type="HOGENOM" id="CLU_008594_0_0_1"/>
<sequence>MDIFLFMFLVFISFLIGIIVTLVVQYYILYSYFKTSPVVTPNEKKCSTDYVLPESLKKQLDSEELNDATSLSVSLVLQFLFHELRHSEAIKRWLYKKLSLEFEELLTKTTIGKFFEVINIRDMNLGNNFPNIKKISIEDVKLDNKEGHIDTVSLCLDVDYTGNFLLSVDAKMKFGKTAYLSIKVNKVNGLVRLQFTRHPYTHWSFSFFQDPIIELEVESHFQGRQLQSNITSLIVNQIKKAIRRKHTLPNYKIRYKPFFIKTDPSQLDTDDSEIVPQGQLEVTCIDVTRLEFSNAVQNVYCTVAVDTIPWICVYESDERTFMILEITMTKLKQAQLGVIFKPEKSSVAVESVSPHSCAFKSGLKPGDIVLAVENKSVSSVPQVAKFIKSVTSTHVTLRVKRLVDSYVLRKKHFDKNSTDEMDQDESSFFIVDSVETPKKPAEKIPKSLSSNENVSKFAQTIGNFSLRKRKASVSDKSSTEVSCKSTPTSSSPGTPQHGVFKQHTSPLLAGKKQSISEIPEILRENSESEIIEVGKSKELGPTSVLYFNEDFQFSLKKGLKYLNVNVWGTVTDDKDVLLGYANIPLSHILNECFNSVLGHYMRRYSFLPPAFCHSNNQSHPLMAHSGFEHVFCYGDILLSFIWSHEDDIEVKRKMSQDILNTDIEQISTSTALKHDFIRTQFHRTTHCDFCSKKIWLKDAVQCRECGLCCHKKCIAKCQTSTACIQGDKKTEPEAVQPEITMTEPPDEMTEYAEGGLKRVNSVKNLAIPGAHLLSTVSKSLPPSPQRTPSRKQSMSNINPFALCPGVLEDVQKKPEEASESVNRLLEQVMQCPPDETLMDVAKETGRQLYANMPHEEKVEKINIMMAELKKTLDSVTMEHMELSKQLSSQESDAEKTKLAFLIGQADAKVQGLSVLMLHYCSSLQHTQEKIV</sequence>
<proteinExistence type="predicted"/>
<keyword evidence="15" id="KW-1185">Reference proteome</keyword>
<keyword evidence="7 10" id="KW-0472">Membrane</keyword>
<dbReference type="EMBL" id="KQ971311">
    <property type="protein sequence ID" value="EEZ99089.2"/>
    <property type="molecule type" value="Genomic_DNA"/>
</dbReference>
<evidence type="ECO:0000256" key="1">
    <source>
        <dbReference type="ARBA" id="ARBA00004370"/>
    </source>
</evidence>
<dbReference type="InterPro" id="IPR041489">
    <property type="entry name" value="PDZ_6"/>
</dbReference>
<dbReference type="PANTHER" id="PTHR21519">
    <property type="entry name" value="PDZ DOMAIN-CONTAINING PROTEIN 8"/>
    <property type="match status" value="1"/>
</dbReference>
<dbReference type="eggNOG" id="KOG3532">
    <property type="taxonomic scope" value="Eukaryota"/>
</dbReference>
<dbReference type="InterPro" id="IPR036034">
    <property type="entry name" value="PDZ_sf"/>
</dbReference>
<dbReference type="SUPFAM" id="SSF57889">
    <property type="entry name" value="Cysteine-rich domain"/>
    <property type="match status" value="1"/>
</dbReference>
<dbReference type="PROSITE" id="PS00479">
    <property type="entry name" value="ZF_DAG_PE_1"/>
    <property type="match status" value="1"/>
</dbReference>
<evidence type="ECO:0000259" key="12">
    <source>
        <dbReference type="PROSITE" id="PS50106"/>
    </source>
</evidence>
<dbReference type="PROSITE" id="PS50081">
    <property type="entry name" value="ZF_DAG_PE_2"/>
    <property type="match status" value="1"/>
</dbReference>
<feature type="region of interest" description="Disordered" evidence="9">
    <location>
        <begin position="475"/>
        <end position="501"/>
    </location>
</feature>
<evidence type="ECO:0000313" key="15">
    <source>
        <dbReference type="Proteomes" id="UP000007266"/>
    </source>
</evidence>
<feature type="domain" description="PDZ" evidence="12">
    <location>
        <begin position="325"/>
        <end position="380"/>
    </location>
</feature>
<keyword evidence="5" id="KW-0445">Lipid transport</keyword>
<evidence type="ECO:0000256" key="10">
    <source>
        <dbReference type="SAM" id="Phobius"/>
    </source>
</evidence>
<feature type="transmembrane region" description="Helical" evidence="10">
    <location>
        <begin position="5"/>
        <end position="28"/>
    </location>
</feature>
<dbReference type="CDD" id="cd21674">
    <property type="entry name" value="SMP_PDZD8"/>
    <property type="match status" value="1"/>
</dbReference>
<dbReference type="GO" id="GO:0051560">
    <property type="term" value="P:mitochondrial calcium ion homeostasis"/>
    <property type="evidence" value="ECO:0000318"/>
    <property type="project" value="GO_Central"/>
</dbReference>
<keyword evidence="6" id="KW-0446">Lipid-binding</keyword>
<feature type="compositionally biased region" description="Polar residues" evidence="9">
    <location>
        <begin position="475"/>
        <end position="484"/>
    </location>
</feature>
<dbReference type="SMART" id="SM00109">
    <property type="entry name" value="C1"/>
    <property type="match status" value="1"/>
</dbReference>
<feature type="coiled-coil region" evidence="8">
    <location>
        <begin position="858"/>
        <end position="885"/>
    </location>
</feature>
<dbReference type="STRING" id="7070.D6WD07"/>
<dbReference type="InterPro" id="IPR039275">
    <property type="entry name" value="PDZD8"/>
</dbReference>
<name>D6WD07_TRICA</name>
<dbReference type="SUPFAM" id="SSF50156">
    <property type="entry name" value="PDZ domain-like"/>
    <property type="match status" value="1"/>
</dbReference>
<dbReference type="OrthoDB" id="10004596at2759"/>
<dbReference type="GO" id="GO:0006869">
    <property type="term" value="P:lipid transport"/>
    <property type="evidence" value="ECO:0007669"/>
    <property type="project" value="UniProtKB-KW"/>
</dbReference>
<evidence type="ECO:0000256" key="7">
    <source>
        <dbReference type="ARBA" id="ARBA00023136"/>
    </source>
</evidence>
<dbReference type="Proteomes" id="UP000007266">
    <property type="component" value="Linkage group 2"/>
</dbReference>
<dbReference type="SMART" id="SM00228">
    <property type="entry name" value="PDZ"/>
    <property type="match status" value="1"/>
</dbReference>
<dbReference type="GO" id="GO:0008289">
    <property type="term" value="F:lipid binding"/>
    <property type="evidence" value="ECO:0007669"/>
    <property type="project" value="UniProtKB-KW"/>
</dbReference>
<evidence type="ECO:0000256" key="6">
    <source>
        <dbReference type="ARBA" id="ARBA00023121"/>
    </source>
</evidence>
<evidence type="ECO:0000256" key="9">
    <source>
        <dbReference type="SAM" id="MobiDB-lite"/>
    </source>
</evidence>
<feature type="domain" description="SMP-LTD" evidence="13">
    <location>
        <begin position="61"/>
        <end position="257"/>
    </location>
</feature>
<dbReference type="Pfam" id="PF26547">
    <property type="entry name" value="PDZD8_N"/>
    <property type="match status" value="1"/>
</dbReference>
<dbReference type="PANTHER" id="PTHR21519:SF1">
    <property type="entry name" value="PDZ DOMAIN-CONTAINING PROTEIN 8"/>
    <property type="match status" value="1"/>
</dbReference>
<dbReference type="GO" id="GO:0005739">
    <property type="term" value="C:mitochondrion"/>
    <property type="evidence" value="ECO:0007669"/>
    <property type="project" value="GOC"/>
</dbReference>
<feature type="domain" description="Phorbol-ester/DAG-type" evidence="11">
    <location>
        <begin position="673"/>
        <end position="723"/>
    </location>
</feature>
<keyword evidence="10" id="KW-1133">Transmembrane helix</keyword>
<reference evidence="14 15" key="2">
    <citation type="journal article" date="2010" name="Nucleic Acids Res.">
        <title>BeetleBase in 2010: revisions to provide comprehensive genomic information for Tribolium castaneum.</title>
        <authorList>
            <person name="Kim H.S."/>
            <person name="Murphy T."/>
            <person name="Xia J."/>
            <person name="Caragea D."/>
            <person name="Park Y."/>
            <person name="Beeman R.W."/>
            <person name="Lorenzen M.D."/>
            <person name="Butcher S."/>
            <person name="Manak J.R."/>
            <person name="Brown S.J."/>
        </authorList>
    </citation>
    <scope>GENOME REANNOTATION</scope>
    <source>
        <strain evidence="14 15">Georgia GA2</strain>
    </source>
</reference>
<dbReference type="PROSITE" id="PS51847">
    <property type="entry name" value="SMP"/>
    <property type="match status" value="1"/>
</dbReference>
<accession>D6WD07</accession>
<organism evidence="14 15">
    <name type="scientific">Tribolium castaneum</name>
    <name type="common">Red flour beetle</name>
    <dbReference type="NCBI Taxonomy" id="7070"/>
    <lineage>
        <taxon>Eukaryota</taxon>
        <taxon>Metazoa</taxon>
        <taxon>Ecdysozoa</taxon>
        <taxon>Arthropoda</taxon>
        <taxon>Hexapoda</taxon>
        <taxon>Insecta</taxon>
        <taxon>Pterygota</taxon>
        <taxon>Neoptera</taxon>
        <taxon>Endopterygota</taxon>
        <taxon>Coleoptera</taxon>
        <taxon>Polyphaga</taxon>
        <taxon>Cucujiformia</taxon>
        <taxon>Tenebrionidae</taxon>
        <taxon>Tenebrionidae incertae sedis</taxon>
        <taxon>Tribolium</taxon>
    </lineage>
</organism>
<dbReference type="InterPro" id="IPR001478">
    <property type="entry name" value="PDZ"/>
</dbReference>
<dbReference type="Pfam" id="PF17820">
    <property type="entry name" value="PDZ_6"/>
    <property type="match status" value="1"/>
</dbReference>
<keyword evidence="8" id="KW-0175">Coiled coil</keyword>
<comment type="subcellular location">
    <subcellularLocation>
        <location evidence="1">Membrane</location>
    </subcellularLocation>
</comment>
<evidence type="ECO:0008006" key="16">
    <source>
        <dbReference type="Google" id="ProtNLM"/>
    </source>
</evidence>
<dbReference type="GO" id="GO:1990456">
    <property type="term" value="P:mitochondrion-endoplasmic reticulum membrane tethering"/>
    <property type="evidence" value="ECO:0000318"/>
    <property type="project" value="GO_Central"/>
</dbReference>
<feature type="region of interest" description="Disordered" evidence="9">
    <location>
        <begin position="775"/>
        <end position="795"/>
    </location>
</feature>
<dbReference type="InterPro" id="IPR002219">
    <property type="entry name" value="PKC_DAG/PE"/>
</dbReference>
<dbReference type="OMA" id="TEPIIGH"/>
<keyword evidence="2" id="KW-0813">Transport</keyword>
<reference evidence="14 15" key="1">
    <citation type="journal article" date="2008" name="Nature">
        <title>The genome of the model beetle and pest Tribolium castaneum.</title>
        <authorList>
            <consortium name="Tribolium Genome Sequencing Consortium"/>
            <person name="Richards S."/>
            <person name="Gibbs R.A."/>
            <person name="Weinstock G.M."/>
            <person name="Brown S.J."/>
            <person name="Denell R."/>
            <person name="Beeman R.W."/>
            <person name="Gibbs R."/>
            <person name="Beeman R.W."/>
            <person name="Brown S.J."/>
            <person name="Bucher G."/>
            <person name="Friedrich M."/>
            <person name="Grimmelikhuijzen C.J."/>
            <person name="Klingler M."/>
            <person name="Lorenzen M."/>
            <person name="Richards S."/>
            <person name="Roth S."/>
            <person name="Schroder R."/>
            <person name="Tautz D."/>
            <person name="Zdobnov E.M."/>
            <person name="Muzny D."/>
            <person name="Gibbs R.A."/>
            <person name="Weinstock G.M."/>
            <person name="Attaway T."/>
            <person name="Bell S."/>
            <person name="Buhay C.J."/>
            <person name="Chandrabose M.N."/>
            <person name="Chavez D."/>
            <person name="Clerk-Blankenburg K.P."/>
            <person name="Cree A."/>
            <person name="Dao M."/>
            <person name="Davis C."/>
            <person name="Chacko J."/>
            <person name="Dinh H."/>
            <person name="Dugan-Rocha S."/>
            <person name="Fowler G."/>
            <person name="Garner T.T."/>
            <person name="Garnes J."/>
            <person name="Gnirke A."/>
            <person name="Hawes A."/>
            <person name="Hernandez J."/>
            <person name="Hines S."/>
            <person name="Holder M."/>
            <person name="Hume J."/>
            <person name="Jhangiani S.N."/>
            <person name="Joshi V."/>
            <person name="Khan Z.M."/>
            <person name="Jackson L."/>
            <person name="Kovar C."/>
            <person name="Kowis A."/>
            <person name="Lee S."/>
            <person name="Lewis L.R."/>
            <person name="Margolis J."/>
            <person name="Morgan M."/>
            <person name="Nazareth L.V."/>
            <person name="Nguyen N."/>
            <person name="Okwuonu G."/>
            <person name="Parker D."/>
            <person name="Richards S."/>
            <person name="Ruiz S.J."/>
            <person name="Santibanez J."/>
            <person name="Savard J."/>
            <person name="Scherer S.E."/>
            <person name="Schneider B."/>
            <person name="Sodergren E."/>
            <person name="Tautz D."/>
            <person name="Vattahil S."/>
            <person name="Villasana D."/>
            <person name="White C.S."/>
            <person name="Wright R."/>
            <person name="Park Y."/>
            <person name="Beeman R.W."/>
            <person name="Lord J."/>
            <person name="Oppert B."/>
            <person name="Lorenzen M."/>
            <person name="Brown S."/>
            <person name="Wang L."/>
            <person name="Savard J."/>
            <person name="Tautz D."/>
            <person name="Richards S."/>
            <person name="Weinstock G."/>
            <person name="Gibbs R.A."/>
            <person name="Liu Y."/>
            <person name="Worley K."/>
            <person name="Weinstock G."/>
            <person name="Elsik C.G."/>
            <person name="Reese J.T."/>
            <person name="Elhaik E."/>
            <person name="Landan G."/>
            <person name="Graur D."/>
            <person name="Arensburger P."/>
            <person name="Atkinson P."/>
            <person name="Beeman R.W."/>
            <person name="Beidler J."/>
            <person name="Brown S.J."/>
            <person name="Demuth J.P."/>
            <person name="Drury D.W."/>
            <person name="Du Y.Z."/>
            <person name="Fujiwara H."/>
            <person name="Lorenzen M."/>
            <person name="Maselli V."/>
            <person name="Osanai M."/>
            <person name="Park Y."/>
            <person name="Robertson H.M."/>
            <person name="Tu Z."/>
            <person name="Wang J.J."/>
            <person name="Wang S."/>
            <person name="Richards S."/>
            <person name="Song H."/>
            <person name="Zhang L."/>
            <person name="Sodergren E."/>
            <person name="Werner D."/>
            <person name="Stanke M."/>
            <person name="Morgenstern B."/>
            <person name="Solovyev V."/>
            <person name="Kosarev P."/>
            <person name="Brown G."/>
            <person name="Chen H.C."/>
            <person name="Ermolaeva O."/>
            <person name="Hlavina W."/>
            <person name="Kapustin Y."/>
            <person name="Kiryutin B."/>
            <person name="Kitts P."/>
            <person name="Maglott D."/>
            <person name="Pruitt K."/>
            <person name="Sapojnikov V."/>
            <person name="Souvorov A."/>
            <person name="Mackey A.J."/>
            <person name="Waterhouse R.M."/>
            <person name="Wyder S."/>
            <person name="Zdobnov E.M."/>
            <person name="Zdobnov E.M."/>
            <person name="Wyder S."/>
            <person name="Kriventseva E.V."/>
            <person name="Kadowaki T."/>
            <person name="Bork P."/>
            <person name="Aranda M."/>
            <person name="Bao R."/>
            <person name="Beermann A."/>
            <person name="Berns N."/>
            <person name="Bolognesi R."/>
            <person name="Bonneton F."/>
            <person name="Bopp D."/>
            <person name="Brown S.J."/>
            <person name="Bucher G."/>
            <person name="Butts T."/>
            <person name="Chaumot A."/>
            <person name="Denell R.E."/>
            <person name="Ferrier D.E."/>
            <person name="Friedrich M."/>
            <person name="Gordon C.M."/>
            <person name="Jindra M."/>
            <person name="Klingler M."/>
            <person name="Lan Q."/>
            <person name="Lattorff H.M."/>
            <person name="Laudet V."/>
            <person name="von Levetsow C."/>
            <person name="Liu Z."/>
            <person name="Lutz R."/>
            <person name="Lynch J.A."/>
            <person name="da Fonseca R.N."/>
            <person name="Posnien N."/>
            <person name="Reuter R."/>
            <person name="Roth S."/>
            <person name="Savard J."/>
            <person name="Schinko J.B."/>
            <person name="Schmitt C."/>
            <person name="Schoppmeier M."/>
            <person name="Schroder R."/>
            <person name="Shippy T.D."/>
            <person name="Simonnet F."/>
            <person name="Marques-Souza H."/>
            <person name="Tautz D."/>
            <person name="Tomoyasu Y."/>
            <person name="Trauner J."/>
            <person name="Van der Zee M."/>
            <person name="Vervoort M."/>
            <person name="Wittkopp N."/>
            <person name="Wimmer E.A."/>
            <person name="Yang X."/>
            <person name="Jones A.K."/>
            <person name="Sattelle D.B."/>
            <person name="Ebert P.R."/>
            <person name="Nelson D."/>
            <person name="Scott J.G."/>
            <person name="Beeman R.W."/>
            <person name="Muthukrishnan S."/>
            <person name="Kramer K.J."/>
            <person name="Arakane Y."/>
            <person name="Beeman R.W."/>
            <person name="Zhu Q."/>
            <person name="Hogenkamp D."/>
            <person name="Dixit R."/>
            <person name="Oppert B."/>
            <person name="Jiang H."/>
            <person name="Zou Z."/>
            <person name="Marshall J."/>
            <person name="Elpidina E."/>
            <person name="Vinokurov K."/>
            <person name="Oppert C."/>
            <person name="Zou Z."/>
            <person name="Evans J."/>
            <person name="Lu Z."/>
            <person name="Zhao P."/>
            <person name="Sumathipala N."/>
            <person name="Altincicek B."/>
            <person name="Vilcinskas A."/>
            <person name="Williams M."/>
            <person name="Hultmark D."/>
            <person name="Hetru C."/>
            <person name="Jiang H."/>
            <person name="Grimmelikhuijzen C.J."/>
            <person name="Hauser F."/>
            <person name="Cazzamali G."/>
            <person name="Williamson M."/>
            <person name="Park Y."/>
            <person name="Li B."/>
            <person name="Tanaka Y."/>
            <person name="Predel R."/>
            <person name="Neupert S."/>
            <person name="Schachtner J."/>
            <person name="Verleyen P."/>
            <person name="Raible F."/>
            <person name="Bork P."/>
            <person name="Friedrich M."/>
            <person name="Walden K.K."/>
            <person name="Robertson H.M."/>
            <person name="Angeli S."/>
            <person name="Foret S."/>
            <person name="Bucher G."/>
            <person name="Schuetz S."/>
            <person name="Maleszka R."/>
            <person name="Wimmer E.A."/>
            <person name="Beeman R.W."/>
            <person name="Lorenzen M."/>
            <person name="Tomoyasu Y."/>
            <person name="Miller S.C."/>
            <person name="Grossmann D."/>
            <person name="Bucher G."/>
        </authorList>
    </citation>
    <scope>NUCLEOTIDE SEQUENCE [LARGE SCALE GENOMIC DNA]</scope>
    <source>
        <strain evidence="14 15">Georgia GA2</strain>
    </source>
</reference>
<keyword evidence="3" id="KW-0479">Metal-binding</keyword>
<dbReference type="InterPro" id="IPR058801">
    <property type="entry name" value="PDZD8_N"/>
</dbReference>
<protein>
    <recommendedName>
        <fullName evidence="16">PDZ domain-containing protein 8</fullName>
    </recommendedName>
</protein>
<keyword evidence="4" id="KW-0862">Zinc</keyword>
<evidence type="ECO:0000313" key="14">
    <source>
        <dbReference type="EMBL" id="EEZ99089.2"/>
    </source>
</evidence>
<evidence type="ECO:0000256" key="4">
    <source>
        <dbReference type="ARBA" id="ARBA00022833"/>
    </source>
</evidence>
<dbReference type="AlphaFoldDB" id="D6WD07"/>